<evidence type="ECO:0000313" key="3">
    <source>
        <dbReference type="EMBL" id="NEI38939.1"/>
    </source>
</evidence>
<proteinExistence type="predicted"/>
<dbReference type="EMBL" id="WUEZ01000075">
    <property type="protein sequence ID" value="NEI38939.1"/>
    <property type="molecule type" value="Genomic_DNA"/>
</dbReference>
<evidence type="ECO:0000259" key="2">
    <source>
        <dbReference type="PROSITE" id="PS51186"/>
    </source>
</evidence>
<dbReference type="Pfam" id="PF00583">
    <property type="entry name" value="Acetyltransf_1"/>
    <property type="match status" value="1"/>
</dbReference>
<protein>
    <submittedName>
        <fullName evidence="3">GNAT family N-acetyltransferase</fullName>
    </submittedName>
</protein>
<dbReference type="AlphaFoldDB" id="A0A6P0BGB2"/>
<evidence type="ECO:0000313" key="4">
    <source>
        <dbReference type="Proteomes" id="UP000471560"/>
    </source>
</evidence>
<dbReference type="GO" id="GO:0016747">
    <property type="term" value="F:acyltransferase activity, transferring groups other than amino-acyl groups"/>
    <property type="evidence" value="ECO:0007669"/>
    <property type="project" value="InterPro"/>
</dbReference>
<gene>
    <name evidence="3" type="ORF">GR204_34255</name>
</gene>
<feature type="compositionally biased region" description="Polar residues" evidence="1">
    <location>
        <begin position="104"/>
        <end position="117"/>
    </location>
</feature>
<keyword evidence="3" id="KW-0808">Transferase</keyword>
<reference evidence="3 4" key="1">
    <citation type="submission" date="2019-12" db="EMBL/GenBank/DDBJ databases">
        <title>Rhizobium genotypes associated with high levels of biological nitrogen fixation by grain legumes in a temperate-maritime cropping system.</title>
        <authorList>
            <person name="Maluk M."/>
            <person name="Francesc Ferrando Molina F."/>
            <person name="Lopez Del Egido L."/>
            <person name="Lafos M."/>
            <person name="Langarica-Fuentes A."/>
            <person name="Gebre Yohannes G."/>
            <person name="Young M.W."/>
            <person name="Martin P."/>
            <person name="Gantlett R."/>
            <person name="Kenicer G."/>
            <person name="Hawes C."/>
            <person name="Begg G.S."/>
            <person name="Quilliam R.S."/>
            <person name="Squire G.R."/>
            <person name="Poole P.S."/>
            <person name="Young P.W."/>
            <person name="Iannetta P.M."/>
            <person name="James E.K."/>
        </authorList>
    </citation>
    <scope>NUCLEOTIDE SEQUENCE [LARGE SCALE GENOMIC DNA]</scope>
    <source>
        <strain evidence="3 4">JHI1096</strain>
    </source>
</reference>
<organism evidence="3 4">
    <name type="scientific">Rhizobium leguminosarum</name>
    <dbReference type="NCBI Taxonomy" id="384"/>
    <lineage>
        <taxon>Bacteria</taxon>
        <taxon>Pseudomonadati</taxon>
        <taxon>Pseudomonadota</taxon>
        <taxon>Alphaproteobacteria</taxon>
        <taxon>Hyphomicrobiales</taxon>
        <taxon>Rhizobiaceae</taxon>
        <taxon>Rhizobium/Agrobacterium group</taxon>
        <taxon>Rhizobium</taxon>
    </lineage>
</organism>
<dbReference type="RefSeq" id="WP_164579375.1">
    <property type="nucleotide sequence ID" value="NZ_CAXURF020000001.1"/>
</dbReference>
<dbReference type="Proteomes" id="UP000471560">
    <property type="component" value="Unassembled WGS sequence"/>
</dbReference>
<sequence>MIEIEPVRGTDPALKALLDGAGLPTDDLQGVGPIFFIAAENGSVCGSGGFEPAGRDILLRSIAVAPGHQGRGIGKKIALDVLERARRFGANLSPLQGDGPPAPQQGSQATGQSEAAG</sequence>
<dbReference type="CDD" id="cd04301">
    <property type="entry name" value="NAT_SF"/>
    <property type="match status" value="1"/>
</dbReference>
<name>A0A6P0BGB2_RHILE</name>
<dbReference type="InterPro" id="IPR000182">
    <property type="entry name" value="GNAT_dom"/>
</dbReference>
<dbReference type="InterPro" id="IPR016181">
    <property type="entry name" value="Acyl_CoA_acyltransferase"/>
</dbReference>
<dbReference type="Gene3D" id="3.40.630.30">
    <property type="match status" value="1"/>
</dbReference>
<evidence type="ECO:0000256" key="1">
    <source>
        <dbReference type="SAM" id="MobiDB-lite"/>
    </source>
</evidence>
<accession>A0A6P0BGB2</accession>
<feature type="domain" description="N-acetyltransferase" evidence="2">
    <location>
        <begin position="1"/>
        <end position="117"/>
    </location>
</feature>
<comment type="caution">
    <text evidence="3">The sequence shown here is derived from an EMBL/GenBank/DDBJ whole genome shotgun (WGS) entry which is preliminary data.</text>
</comment>
<dbReference type="PROSITE" id="PS51186">
    <property type="entry name" value="GNAT"/>
    <property type="match status" value="1"/>
</dbReference>
<feature type="region of interest" description="Disordered" evidence="1">
    <location>
        <begin position="90"/>
        <end position="117"/>
    </location>
</feature>
<dbReference type="SUPFAM" id="SSF55729">
    <property type="entry name" value="Acyl-CoA N-acyltransferases (Nat)"/>
    <property type="match status" value="1"/>
</dbReference>